<sequence>MAEYTEYEPGKYGCSDCGAEKGTGHQNWCQNPDNPNAVLDDEDDEVVEEGGDGRTWCGQSCGDPTYTYRAVCSRDECIAADDDTGQTDFCDDCDSCKACGSAAA</sequence>
<dbReference type="RefSeq" id="WP_204067420.1">
    <property type="nucleotide sequence ID" value="NZ_BOOJ01000052.1"/>
</dbReference>
<dbReference type="Proteomes" id="UP000619788">
    <property type="component" value="Unassembled WGS sequence"/>
</dbReference>
<evidence type="ECO:0000313" key="1">
    <source>
        <dbReference type="EMBL" id="GIH95324.1"/>
    </source>
</evidence>
<reference evidence="1 2" key="1">
    <citation type="submission" date="2021-01" db="EMBL/GenBank/DDBJ databases">
        <title>Whole genome shotgun sequence of Planobispora siamensis NBRC 107568.</title>
        <authorList>
            <person name="Komaki H."/>
            <person name="Tamura T."/>
        </authorList>
    </citation>
    <scope>NUCLEOTIDE SEQUENCE [LARGE SCALE GENOMIC DNA]</scope>
    <source>
        <strain evidence="1 2">NBRC 107568</strain>
    </source>
</reference>
<evidence type="ECO:0000313" key="2">
    <source>
        <dbReference type="Proteomes" id="UP000619788"/>
    </source>
</evidence>
<dbReference type="EMBL" id="BOOJ01000052">
    <property type="protein sequence ID" value="GIH95324.1"/>
    <property type="molecule type" value="Genomic_DNA"/>
</dbReference>
<accession>A0A8J3SL96</accession>
<keyword evidence="2" id="KW-1185">Reference proteome</keyword>
<name>A0A8J3SL96_9ACTN</name>
<protein>
    <submittedName>
        <fullName evidence="1">Uncharacterized protein</fullName>
    </submittedName>
</protein>
<comment type="caution">
    <text evidence="1">The sequence shown here is derived from an EMBL/GenBank/DDBJ whole genome shotgun (WGS) entry which is preliminary data.</text>
</comment>
<dbReference type="AlphaFoldDB" id="A0A8J3SL96"/>
<gene>
    <name evidence="1" type="ORF">Psi01_59540</name>
</gene>
<proteinExistence type="predicted"/>
<organism evidence="1 2">
    <name type="scientific">Planobispora siamensis</name>
    <dbReference type="NCBI Taxonomy" id="936338"/>
    <lineage>
        <taxon>Bacteria</taxon>
        <taxon>Bacillati</taxon>
        <taxon>Actinomycetota</taxon>
        <taxon>Actinomycetes</taxon>
        <taxon>Streptosporangiales</taxon>
        <taxon>Streptosporangiaceae</taxon>
        <taxon>Planobispora</taxon>
    </lineage>
</organism>